<dbReference type="InterPro" id="IPR036866">
    <property type="entry name" value="RibonucZ/Hydroxyglut_hydro"/>
</dbReference>
<dbReference type="EMBL" id="JBAWSV010000003">
    <property type="protein sequence ID" value="MEI4830088.1"/>
    <property type="molecule type" value="Genomic_DNA"/>
</dbReference>
<dbReference type="SMART" id="SM00849">
    <property type="entry name" value="Lactamase_B"/>
    <property type="match status" value="1"/>
</dbReference>
<dbReference type="RefSeq" id="WP_336482413.1">
    <property type="nucleotide sequence ID" value="NZ_JBAWSV010000003.1"/>
</dbReference>
<organism evidence="2 3">
    <name type="scientific">Bacillus yunxiaonensis</name>
    <dbReference type="NCBI Taxonomy" id="3127665"/>
    <lineage>
        <taxon>Bacteria</taxon>
        <taxon>Bacillati</taxon>
        <taxon>Bacillota</taxon>
        <taxon>Bacilli</taxon>
        <taxon>Bacillales</taxon>
        <taxon>Bacillaceae</taxon>
        <taxon>Bacillus</taxon>
    </lineage>
</organism>
<dbReference type="Proteomes" id="UP001367922">
    <property type="component" value="Unassembled WGS sequence"/>
</dbReference>
<evidence type="ECO:0000313" key="3">
    <source>
        <dbReference type="Proteomes" id="UP001367922"/>
    </source>
</evidence>
<evidence type="ECO:0000313" key="2">
    <source>
        <dbReference type="EMBL" id="MEI4830088.1"/>
    </source>
</evidence>
<sequence>MRMMHEKTVYQLSFLPRVFPVNCYFVEEEDGLTLIDAALPYSAKGILQAAQKIGKPITNIVLTHAHDDHIGALDALKEVLPDVPVYISKRDARLLEGDTTLQRDEPNTPIKGGVPKKVKTRPDVLLEDGDRIGSLLAIMTPGHTPGSMSFLDTRNNALITGDAFQTRGGMAVSGQMKFWFPFPAMATWSKEVALQSAEKLREYEPSLLAAGHGKMINNPVAAINRAIEEAKRNVESMKEG</sequence>
<comment type="caution">
    <text evidence="2">The sequence shown here is derived from an EMBL/GenBank/DDBJ whole genome shotgun (WGS) entry which is preliminary data.</text>
</comment>
<protein>
    <submittedName>
        <fullName evidence="2">MBL fold metallo-hydrolase</fullName>
    </submittedName>
</protein>
<feature type="domain" description="Metallo-beta-lactamase" evidence="1">
    <location>
        <begin position="20"/>
        <end position="212"/>
    </location>
</feature>
<proteinExistence type="predicted"/>
<reference evidence="2 3" key="1">
    <citation type="submission" date="2024-01" db="EMBL/GenBank/DDBJ databases">
        <title>Seven novel Bacillus-like species.</title>
        <authorList>
            <person name="Liu G."/>
        </authorList>
    </citation>
    <scope>NUCLEOTIDE SEQUENCE [LARGE SCALE GENOMIC DNA]</scope>
    <source>
        <strain evidence="2 3">FJAT-53711</strain>
    </source>
</reference>
<evidence type="ECO:0000259" key="1">
    <source>
        <dbReference type="SMART" id="SM00849"/>
    </source>
</evidence>
<dbReference type="PANTHER" id="PTHR42951">
    <property type="entry name" value="METALLO-BETA-LACTAMASE DOMAIN-CONTAINING"/>
    <property type="match status" value="1"/>
</dbReference>
<accession>A0ABU8FVP8</accession>
<dbReference type="Pfam" id="PF00753">
    <property type="entry name" value="Lactamase_B"/>
    <property type="match status" value="1"/>
</dbReference>
<dbReference type="InterPro" id="IPR050855">
    <property type="entry name" value="NDM-1-like"/>
</dbReference>
<dbReference type="Gene3D" id="3.60.15.10">
    <property type="entry name" value="Ribonuclease Z/Hydroxyacylglutathione hydrolase-like"/>
    <property type="match status" value="1"/>
</dbReference>
<dbReference type="InterPro" id="IPR001279">
    <property type="entry name" value="Metallo-B-lactamas"/>
</dbReference>
<dbReference type="SUPFAM" id="SSF56281">
    <property type="entry name" value="Metallo-hydrolase/oxidoreductase"/>
    <property type="match status" value="1"/>
</dbReference>
<gene>
    <name evidence="2" type="ORF">WAX78_11545</name>
</gene>
<name>A0ABU8FVP8_9BACI</name>
<dbReference type="CDD" id="cd07721">
    <property type="entry name" value="yflN-like_MBL-fold"/>
    <property type="match status" value="1"/>
</dbReference>
<keyword evidence="3" id="KW-1185">Reference proteome</keyword>
<dbReference type="PANTHER" id="PTHR42951:SF9">
    <property type="entry name" value="METAL-DEPENDENT HYDROLASE"/>
    <property type="match status" value="1"/>
</dbReference>